<dbReference type="CDD" id="cd03017">
    <property type="entry name" value="PRX_BCP"/>
    <property type="match status" value="1"/>
</dbReference>
<evidence type="ECO:0000313" key="2">
    <source>
        <dbReference type="EMBL" id="MFD0987363.1"/>
    </source>
</evidence>
<evidence type="ECO:0000313" key="3">
    <source>
        <dbReference type="Proteomes" id="UP001597102"/>
    </source>
</evidence>
<dbReference type="SUPFAM" id="SSF52833">
    <property type="entry name" value="Thioredoxin-like"/>
    <property type="match status" value="1"/>
</dbReference>
<evidence type="ECO:0000259" key="1">
    <source>
        <dbReference type="Pfam" id="PF00578"/>
    </source>
</evidence>
<keyword evidence="2" id="KW-0575">Peroxidase</keyword>
<dbReference type="Pfam" id="PF00578">
    <property type="entry name" value="AhpC-TSA"/>
    <property type="match status" value="1"/>
</dbReference>
<accession>A0ABW3JC38</accession>
<protein>
    <submittedName>
        <fullName evidence="2">Peroxiredoxin</fullName>
        <ecNumber evidence="2">1.11.1.24</ecNumber>
    </submittedName>
</protein>
<keyword evidence="2" id="KW-0560">Oxidoreductase</keyword>
<name>A0ABW3JC38_9HYPH</name>
<feature type="domain" description="Alkyl hydroperoxide reductase subunit C/ Thiol specific antioxidant" evidence="1">
    <location>
        <begin position="57"/>
        <end position="136"/>
    </location>
</feature>
<gene>
    <name evidence="2" type="ORF">ACFQ2F_09675</name>
</gene>
<organism evidence="2 3">
    <name type="scientific">Methyloligella solikamskensis</name>
    <dbReference type="NCBI Taxonomy" id="1177756"/>
    <lineage>
        <taxon>Bacteria</taxon>
        <taxon>Pseudomonadati</taxon>
        <taxon>Pseudomonadota</taxon>
        <taxon>Alphaproteobacteria</taxon>
        <taxon>Hyphomicrobiales</taxon>
        <taxon>Hyphomicrobiaceae</taxon>
        <taxon>Methyloligella</taxon>
    </lineage>
</organism>
<dbReference type="RefSeq" id="WP_379089190.1">
    <property type="nucleotide sequence ID" value="NZ_JBHTJO010000001.1"/>
</dbReference>
<dbReference type="InterPro" id="IPR036249">
    <property type="entry name" value="Thioredoxin-like_sf"/>
</dbReference>
<reference evidence="3" key="1">
    <citation type="journal article" date="2019" name="Int. J. Syst. Evol. Microbiol.">
        <title>The Global Catalogue of Microorganisms (GCM) 10K type strain sequencing project: providing services to taxonomists for standard genome sequencing and annotation.</title>
        <authorList>
            <consortium name="The Broad Institute Genomics Platform"/>
            <consortium name="The Broad Institute Genome Sequencing Center for Infectious Disease"/>
            <person name="Wu L."/>
            <person name="Ma J."/>
        </authorList>
    </citation>
    <scope>NUCLEOTIDE SEQUENCE [LARGE SCALE GENOMIC DNA]</scope>
    <source>
        <strain evidence="3">CCUG 61697</strain>
    </source>
</reference>
<dbReference type="Proteomes" id="UP001597102">
    <property type="component" value="Unassembled WGS sequence"/>
</dbReference>
<dbReference type="EC" id="1.11.1.24" evidence="2"/>
<dbReference type="EMBL" id="JBHTJO010000001">
    <property type="protein sequence ID" value="MFD0987363.1"/>
    <property type="molecule type" value="Genomic_DNA"/>
</dbReference>
<dbReference type="InterPro" id="IPR000866">
    <property type="entry name" value="AhpC/TSA"/>
</dbReference>
<keyword evidence="3" id="KW-1185">Reference proteome</keyword>
<sequence>MRKGLKLPSVALPSTQGGSVDLSAHKGRALLILYPWTGRPGVPNPPRWDDIPGAHGSTPELEGFRDLSASFREMSIALFGLSRQDTAWQQELSERLSLPFPLLSDAKDELWPALEAETFETGGEIYLKRATVLIENGGAEEIFAPVDDPAGHAADLLNRLG</sequence>
<dbReference type="GO" id="GO:0140824">
    <property type="term" value="F:thioredoxin-dependent peroxiredoxin activity"/>
    <property type="evidence" value="ECO:0007669"/>
    <property type="project" value="UniProtKB-EC"/>
</dbReference>
<comment type="caution">
    <text evidence="2">The sequence shown here is derived from an EMBL/GenBank/DDBJ whole genome shotgun (WGS) entry which is preliminary data.</text>
</comment>
<proteinExistence type="predicted"/>
<dbReference type="Gene3D" id="3.40.30.10">
    <property type="entry name" value="Glutaredoxin"/>
    <property type="match status" value="1"/>
</dbReference>